<dbReference type="OrthoDB" id="9799384at2"/>
<dbReference type="PATRIC" id="fig|1526658.3.peg.5029"/>
<dbReference type="PROSITE" id="PS50943">
    <property type="entry name" value="HTH_CROC1"/>
    <property type="match status" value="1"/>
</dbReference>
<dbReference type="RefSeq" id="WP_054207109.1">
    <property type="nucleotide sequence ID" value="NZ_LGSZ01000009.1"/>
</dbReference>
<proteinExistence type="predicted"/>
<dbReference type="PANTHER" id="PTHR36511:SF3">
    <property type="entry name" value="ANTITOXIN HIGA-2"/>
    <property type="match status" value="1"/>
</dbReference>
<dbReference type="Gene3D" id="1.10.260.40">
    <property type="entry name" value="lambda repressor-like DNA-binding domains"/>
    <property type="match status" value="1"/>
</dbReference>
<reference evidence="5 6" key="1">
    <citation type="submission" date="2015-07" db="EMBL/GenBank/DDBJ databases">
        <title>Whole genome sequencing of Bosea vaviloviae isolated from cave pool.</title>
        <authorList>
            <person name="Tan N.E.H."/>
            <person name="Lee Y.P."/>
            <person name="Gan H.M."/>
            <person name="Barton H."/>
            <person name="Savka M.A."/>
        </authorList>
    </citation>
    <scope>NUCLEOTIDE SEQUENCE [LARGE SCALE GENOMIC DNA]</scope>
    <source>
        <strain evidence="5 6">SD260</strain>
    </source>
</reference>
<dbReference type="CDD" id="cd00093">
    <property type="entry name" value="HTH_XRE"/>
    <property type="match status" value="1"/>
</dbReference>
<gene>
    <name evidence="5" type="ORF">AE618_00535</name>
</gene>
<name>A0A0N1FHP3_9HYPH</name>
<evidence type="ECO:0000259" key="4">
    <source>
        <dbReference type="PROSITE" id="PS50943"/>
    </source>
</evidence>
<feature type="domain" description="HTH cro/C1-type" evidence="4">
    <location>
        <begin position="53"/>
        <end position="96"/>
    </location>
</feature>
<evidence type="ECO:0000313" key="5">
    <source>
        <dbReference type="EMBL" id="KPH82901.1"/>
    </source>
</evidence>
<comment type="caution">
    <text evidence="5">The sequence shown here is derived from an EMBL/GenBank/DDBJ whole genome shotgun (WGS) entry which is preliminary data.</text>
</comment>
<evidence type="ECO:0000256" key="1">
    <source>
        <dbReference type="ARBA" id="ARBA00023015"/>
    </source>
</evidence>
<protein>
    <submittedName>
        <fullName evidence="5">DNA-binding protein</fullName>
    </submittedName>
</protein>
<evidence type="ECO:0000313" key="6">
    <source>
        <dbReference type="Proteomes" id="UP000037822"/>
    </source>
</evidence>
<dbReference type="GO" id="GO:0003677">
    <property type="term" value="F:DNA binding"/>
    <property type="evidence" value="ECO:0007669"/>
    <property type="project" value="UniProtKB-KW"/>
</dbReference>
<dbReference type="SUPFAM" id="SSF47413">
    <property type="entry name" value="lambda repressor-like DNA-binding domains"/>
    <property type="match status" value="1"/>
</dbReference>
<dbReference type="SMART" id="SM00530">
    <property type="entry name" value="HTH_XRE"/>
    <property type="match status" value="1"/>
</dbReference>
<dbReference type="InterPro" id="IPR001387">
    <property type="entry name" value="Cro/C1-type_HTH"/>
</dbReference>
<evidence type="ECO:0000256" key="3">
    <source>
        <dbReference type="ARBA" id="ARBA00023163"/>
    </source>
</evidence>
<keyword evidence="6" id="KW-1185">Reference proteome</keyword>
<accession>A0A0N1FHP3</accession>
<dbReference type="Proteomes" id="UP000037822">
    <property type="component" value="Unassembled WGS sequence"/>
</dbReference>
<keyword evidence="2 5" id="KW-0238">DNA-binding</keyword>
<dbReference type="AlphaFoldDB" id="A0A0N1FHP3"/>
<sequence>MKQKALRAPSKTLAIIHETMSGLHKAGVLDRETMREFDASCLAPVEKLAPDDIKSLRERERISQPVFAHYLNVSKGTISKWERGEKTPDGASLKLLNLVKRKGLEGIM</sequence>
<keyword evidence="1" id="KW-0805">Transcription regulation</keyword>
<keyword evidence="3" id="KW-0804">Transcription</keyword>
<dbReference type="EMBL" id="LGSZ01000009">
    <property type="protein sequence ID" value="KPH82901.1"/>
    <property type="molecule type" value="Genomic_DNA"/>
</dbReference>
<dbReference type="InterPro" id="IPR052359">
    <property type="entry name" value="HTH-type_reg/antitoxin"/>
</dbReference>
<dbReference type="Pfam" id="PF01381">
    <property type="entry name" value="HTH_3"/>
    <property type="match status" value="1"/>
</dbReference>
<evidence type="ECO:0000256" key="2">
    <source>
        <dbReference type="ARBA" id="ARBA00023125"/>
    </source>
</evidence>
<organism evidence="5 6">
    <name type="scientific">Bosea vaviloviae</name>
    <dbReference type="NCBI Taxonomy" id="1526658"/>
    <lineage>
        <taxon>Bacteria</taxon>
        <taxon>Pseudomonadati</taxon>
        <taxon>Pseudomonadota</taxon>
        <taxon>Alphaproteobacteria</taxon>
        <taxon>Hyphomicrobiales</taxon>
        <taxon>Boseaceae</taxon>
        <taxon>Bosea</taxon>
    </lineage>
</organism>
<dbReference type="PANTHER" id="PTHR36511">
    <property type="entry name" value="MERR FAMILY BACTERIAL REGULATORY PROTEIN"/>
    <property type="match status" value="1"/>
</dbReference>
<dbReference type="InterPro" id="IPR010982">
    <property type="entry name" value="Lambda_DNA-bd_dom_sf"/>
</dbReference>